<evidence type="ECO:0000256" key="1">
    <source>
        <dbReference type="SAM" id="MobiDB-lite"/>
    </source>
</evidence>
<feature type="chain" id="PRO_5047083152" description="Lipoprotein" evidence="2">
    <location>
        <begin position="22"/>
        <end position="192"/>
    </location>
</feature>
<evidence type="ECO:0000313" key="3">
    <source>
        <dbReference type="EMBL" id="GAA1796928.1"/>
    </source>
</evidence>
<name>A0ABP4Y2V4_9MICO</name>
<dbReference type="InterPro" id="IPR027304">
    <property type="entry name" value="Trigger_fact/SurA_dom_sf"/>
</dbReference>
<sequence>MSKSKRAAALALALGSALALSGCGGTNVAASVDGRVITEDSARIVTEQIRKNFGENVGDFQTPSAVSYLIMAPFMIDAAAEAGIPVSEQEARAALTEISDPAPETIEVVRANAAIGALQQTHPEALQKASEKMAAAKISVNPRYGAFDIATGQMSAKTPNWIAGSGQEPAADGSQEPATDGSGGTQEPTPAG</sequence>
<dbReference type="SUPFAM" id="SSF109998">
    <property type="entry name" value="Triger factor/SurA peptide-binding domain-like"/>
    <property type="match status" value="1"/>
</dbReference>
<feature type="signal peptide" evidence="2">
    <location>
        <begin position="1"/>
        <end position="21"/>
    </location>
</feature>
<evidence type="ECO:0000256" key="2">
    <source>
        <dbReference type="SAM" id="SignalP"/>
    </source>
</evidence>
<comment type="caution">
    <text evidence="3">The sequence shown here is derived from an EMBL/GenBank/DDBJ whole genome shotgun (WGS) entry which is preliminary data.</text>
</comment>
<evidence type="ECO:0000313" key="4">
    <source>
        <dbReference type="Proteomes" id="UP001499938"/>
    </source>
</evidence>
<reference evidence="4" key="1">
    <citation type="journal article" date="2019" name="Int. J. Syst. Evol. Microbiol.">
        <title>The Global Catalogue of Microorganisms (GCM) 10K type strain sequencing project: providing services to taxonomists for standard genome sequencing and annotation.</title>
        <authorList>
            <consortium name="The Broad Institute Genomics Platform"/>
            <consortium name="The Broad Institute Genome Sequencing Center for Infectious Disease"/>
            <person name="Wu L."/>
            <person name="Ma J."/>
        </authorList>
    </citation>
    <scope>NUCLEOTIDE SEQUENCE [LARGE SCALE GENOMIC DNA]</scope>
    <source>
        <strain evidence="4">JCM 15592</strain>
    </source>
</reference>
<keyword evidence="2" id="KW-0732">Signal</keyword>
<gene>
    <name evidence="3" type="ORF">GCM10009811_21470</name>
</gene>
<dbReference type="RefSeq" id="WP_344084830.1">
    <property type="nucleotide sequence ID" value="NZ_BAAAPO010000033.1"/>
</dbReference>
<keyword evidence="4" id="KW-1185">Reference proteome</keyword>
<proteinExistence type="predicted"/>
<feature type="region of interest" description="Disordered" evidence="1">
    <location>
        <begin position="158"/>
        <end position="192"/>
    </location>
</feature>
<dbReference type="EMBL" id="BAAAPO010000033">
    <property type="protein sequence ID" value="GAA1796928.1"/>
    <property type="molecule type" value="Genomic_DNA"/>
</dbReference>
<dbReference type="PROSITE" id="PS51257">
    <property type="entry name" value="PROKAR_LIPOPROTEIN"/>
    <property type="match status" value="1"/>
</dbReference>
<accession>A0ABP4Y2V4</accession>
<organism evidence="3 4">
    <name type="scientific">Nostocoides veronense</name>
    <dbReference type="NCBI Taxonomy" id="330836"/>
    <lineage>
        <taxon>Bacteria</taxon>
        <taxon>Bacillati</taxon>
        <taxon>Actinomycetota</taxon>
        <taxon>Actinomycetes</taxon>
        <taxon>Micrococcales</taxon>
        <taxon>Intrasporangiaceae</taxon>
        <taxon>Nostocoides</taxon>
    </lineage>
</organism>
<protein>
    <recommendedName>
        <fullName evidence="5">Lipoprotein</fullName>
    </recommendedName>
</protein>
<dbReference type="Proteomes" id="UP001499938">
    <property type="component" value="Unassembled WGS sequence"/>
</dbReference>
<evidence type="ECO:0008006" key="5">
    <source>
        <dbReference type="Google" id="ProtNLM"/>
    </source>
</evidence>